<dbReference type="Proteomes" id="UP000233837">
    <property type="component" value="Unassembled WGS sequence"/>
</dbReference>
<protein>
    <submittedName>
        <fullName evidence="6">Glucan endo-1,3-beta-glucosidase 1</fullName>
    </submittedName>
</protein>
<dbReference type="AlphaFoldDB" id="A0A2I0VWE8"/>
<accession>A0A2I0VWE8</accession>
<gene>
    <name evidence="6" type="ORF">MA16_Dca013772</name>
</gene>
<evidence type="ECO:0000256" key="3">
    <source>
        <dbReference type="ARBA" id="ARBA00023295"/>
    </source>
</evidence>
<evidence type="ECO:0000256" key="2">
    <source>
        <dbReference type="ARBA" id="ARBA00022801"/>
    </source>
</evidence>
<reference evidence="6 7" key="1">
    <citation type="journal article" date="2016" name="Sci. Rep.">
        <title>The Dendrobium catenatum Lindl. genome sequence provides insights into polysaccharide synthase, floral development and adaptive evolution.</title>
        <authorList>
            <person name="Zhang G.Q."/>
            <person name="Xu Q."/>
            <person name="Bian C."/>
            <person name="Tsai W.C."/>
            <person name="Yeh C.M."/>
            <person name="Liu K.W."/>
            <person name="Yoshida K."/>
            <person name="Zhang L.S."/>
            <person name="Chang S.B."/>
            <person name="Chen F."/>
            <person name="Shi Y."/>
            <person name="Su Y.Y."/>
            <person name="Zhang Y.Q."/>
            <person name="Chen L.J."/>
            <person name="Yin Y."/>
            <person name="Lin M."/>
            <person name="Huang H."/>
            <person name="Deng H."/>
            <person name="Wang Z.W."/>
            <person name="Zhu S.L."/>
            <person name="Zhao X."/>
            <person name="Deng C."/>
            <person name="Niu S.C."/>
            <person name="Huang J."/>
            <person name="Wang M."/>
            <person name="Liu G.H."/>
            <person name="Yang H.J."/>
            <person name="Xiao X.J."/>
            <person name="Hsiao Y.Y."/>
            <person name="Wu W.L."/>
            <person name="Chen Y.Y."/>
            <person name="Mitsuda N."/>
            <person name="Ohme-Takagi M."/>
            <person name="Luo Y.B."/>
            <person name="Van de Peer Y."/>
            <person name="Liu Z.J."/>
        </authorList>
    </citation>
    <scope>NUCLEOTIDE SEQUENCE [LARGE SCALE GENOMIC DNA]</scope>
    <source>
        <tissue evidence="6">The whole plant</tissue>
    </source>
</reference>
<evidence type="ECO:0000256" key="1">
    <source>
        <dbReference type="ARBA" id="ARBA00008773"/>
    </source>
</evidence>
<reference evidence="6 7" key="2">
    <citation type="journal article" date="2017" name="Nature">
        <title>The Apostasia genome and the evolution of orchids.</title>
        <authorList>
            <person name="Zhang G.Q."/>
            <person name="Liu K.W."/>
            <person name="Li Z."/>
            <person name="Lohaus R."/>
            <person name="Hsiao Y.Y."/>
            <person name="Niu S.C."/>
            <person name="Wang J.Y."/>
            <person name="Lin Y.C."/>
            <person name="Xu Q."/>
            <person name="Chen L.J."/>
            <person name="Yoshida K."/>
            <person name="Fujiwara S."/>
            <person name="Wang Z.W."/>
            <person name="Zhang Y.Q."/>
            <person name="Mitsuda N."/>
            <person name="Wang M."/>
            <person name="Liu G.H."/>
            <person name="Pecoraro L."/>
            <person name="Huang H.X."/>
            <person name="Xiao X.J."/>
            <person name="Lin M."/>
            <person name="Wu X.Y."/>
            <person name="Wu W.L."/>
            <person name="Chen Y.Y."/>
            <person name="Chang S.B."/>
            <person name="Sakamoto S."/>
            <person name="Ohme-Takagi M."/>
            <person name="Yagi M."/>
            <person name="Zeng S.J."/>
            <person name="Shen C.Y."/>
            <person name="Yeh C.M."/>
            <person name="Luo Y.B."/>
            <person name="Tsai W.C."/>
            <person name="Van de Peer Y."/>
            <person name="Liu Z.J."/>
        </authorList>
    </citation>
    <scope>NUCLEOTIDE SEQUENCE [LARGE SCALE GENOMIC DNA]</scope>
    <source>
        <tissue evidence="6">The whole plant</tissue>
    </source>
</reference>
<dbReference type="Pfam" id="PF00332">
    <property type="entry name" value="Glyco_hydro_17"/>
    <property type="match status" value="1"/>
</dbReference>
<feature type="region of interest" description="Disordered" evidence="5">
    <location>
        <begin position="32"/>
        <end position="56"/>
    </location>
</feature>
<organism evidence="6 7">
    <name type="scientific">Dendrobium catenatum</name>
    <dbReference type="NCBI Taxonomy" id="906689"/>
    <lineage>
        <taxon>Eukaryota</taxon>
        <taxon>Viridiplantae</taxon>
        <taxon>Streptophyta</taxon>
        <taxon>Embryophyta</taxon>
        <taxon>Tracheophyta</taxon>
        <taxon>Spermatophyta</taxon>
        <taxon>Magnoliopsida</taxon>
        <taxon>Liliopsida</taxon>
        <taxon>Asparagales</taxon>
        <taxon>Orchidaceae</taxon>
        <taxon>Epidendroideae</taxon>
        <taxon>Malaxideae</taxon>
        <taxon>Dendrobiinae</taxon>
        <taxon>Dendrobium</taxon>
    </lineage>
</organism>
<proteinExistence type="inferred from homology"/>
<dbReference type="Gene3D" id="3.20.20.80">
    <property type="entry name" value="Glycosidases"/>
    <property type="match status" value="1"/>
</dbReference>
<sequence>MTSSIKARLKACQSSIRSKLLGLNFEVTNVEASQQGQDHEEIHDPSASKPHGKSKDLISSFDSRLARVKEVMNVMEIQVDELAPVNSRDSNGGGEPPFGDVVLGEDVSGLLAPTDLARFLVSQSITHVKLSNPSRSLLAALNSTGVRILITVPNSLLLAFASSPSSASSWASRIILPFITSISAIEVGDDFSASVSTSLLLPALPSLSSAISDLHSDIPISTPVPFSVQRI</sequence>
<feature type="compositionally biased region" description="Basic and acidic residues" evidence="5">
    <location>
        <begin position="37"/>
        <end position="46"/>
    </location>
</feature>
<dbReference type="InterPro" id="IPR017853">
    <property type="entry name" value="GH"/>
</dbReference>
<keyword evidence="7" id="KW-1185">Reference proteome</keyword>
<keyword evidence="2" id="KW-0378">Hydrolase</keyword>
<name>A0A2I0VWE8_9ASPA</name>
<dbReference type="PANTHER" id="PTHR32227">
    <property type="entry name" value="GLUCAN ENDO-1,3-BETA-GLUCOSIDASE BG1-RELATED-RELATED"/>
    <property type="match status" value="1"/>
</dbReference>
<dbReference type="InterPro" id="IPR044965">
    <property type="entry name" value="Glyco_hydro_17_plant"/>
</dbReference>
<dbReference type="EMBL" id="KZ503168">
    <property type="protein sequence ID" value="PKU67742.1"/>
    <property type="molecule type" value="Genomic_DNA"/>
</dbReference>
<dbReference type="GO" id="GO:0005975">
    <property type="term" value="P:carbohydrate metabolic process"/>
    <property type="evidence" value="ECO:0007669"/>
    <property type="project" value="InterPro"/>
</dbReference>
<evidence type="ECO:0000256" key="4">
    <source>
        <dbReference type="RuleBase" id="RU004335"/>
    </source>
</evidence>
<evidence type="ECO:0000256" key="5">
    <source>
        <dbReference type="SAM" id="MobiDB-lite"/>
    </source>
</evidence>
<dbReference type="GO" id="GO:0004553">
    <property type="term" value="F:hydrolase activity, hydrolyzing O-glycosyl compounds"/>
    <property type="evidence" value="ECO:0007669"/>
    <property type="project" value="InterPro"/>
</dbReference>
<comment type="similarity">
    <text evidence="1 4">Belongs to the glycosyl hydrolase 17 family.</text>
</comment>
<evidence type="ECO:0000313" key="6">
    <source>
        <dbReference type="EMBL" id="PKU67742.1"/>
    </source>
</evidence>
<dbReference type="SUPFAM" id="SSF51445">
    <property type="entry name" value="(Trans)glycosidases"/>
    <property type="match status" value="1"/>
</dbReference>
<dbReference type="InterPro" id="IPR000490">
    <property type="entry name" value="Glyco_hydro_17"/>
</dbReference>
<evidence type="ECO:0000313" key="7">
    <source>
        <dbReference type="Proteomes" id="UP000233837"/>
    </source>
</evidence>
<keyword evidence="3" id="KW-0326">Glycosidase</keyword>